<gene>
    <name evidence="1" type="primary">ORF184419</name>
</gene>
<evidence type="ECO:0000313" key="1">
    <source>
        <dbReference type="EMBL" id="CEK91708.1"/>
    </source>
</evidence>
<protein>
    <submittedName>
        <fullName evidence="1">Uncharacterized protein</fullName>
    </submittedName>
</protein>
<proteinExistence type="predicted"/>
<name>A0A0B7BFD3_9EUPU</name>
<reference evidence="1" key="1">
    <citation type="submission" date="2014-12" db="EMBL/GenBank/DDBJ databases">
        <title>Insight into the proteome of Arion vulgaris.</title>
        <authorList>
            <person name="Aradska J."/>
            <person name="Bulat T."/>
            <person name="Smidak R."/>
            <person name="Sarate P."/>
            <person name="Gangsoo J."/>
            <person name="Sialana F."/>
            <person name="Bilban M."/>
            <person name="Lubec G."/>
        </authorList>
    </citation>
    <scope>NUCLEOTIDE SEQUENCE</scope>
    <source>
        <tissue evidence="1">Skin</tissue>
    </source>
</reference>
<organism evidence="1">
    <name type="scientific">Arion vulgaris</name>
    <dbReference type="NCBI Taxonomy" id="1028688"/>
    <lineage>
        <taxon>Eukaryota</taxon>
        <taxon>Metazoa</taxon>
        <taxon>Spiralia</taxon>
        <taxon>Lophotrochozoa</taxon>
        <taxon>Mollusca</taxon>
        <taxon>Gastropoda</taxon>
        <taxon>Heterobranchia</taxon>
        <taxon>Euthyneura</taxon>
        <taxon>Panpulmonata</taxon>
        <taxon>Eupulmonata</taxon>
        <taxon>Stylommatophora</taxon>
        <taxon>Helicina</taxon>
        <taxon>Arionoidea</taxon>
        <taxon>Arionidae</taxon>
        <taxon>Arion</taxon>
    </lineage>
</organism>
<accession>A0A0B7BFD3</accession>
<dbReference type="EMBL" id="HACG01044843">
    <property type="protein sequence ID" value="CEK91708.1"/>
    <property type="molecule type" value="Transcribed_RNA"/>
</dbReference>
<dbReference type="AlphaFoldDB" id="A0A0B7BFD3"/>
<sequence>MNQQKKRMKCEFKLKASRETQFRHIRNQSAVGTISLQTFCHLLKESVHL</sequence>